<evidence type="ECO:0000313" key="9">
    <source>
        <dbReference type="EMBL" id="GLQ10853.1"/>
    </source>
</evidence>
<feature type="compositionally biased region" description="Basic and acidic residues" evidence="7">
    <location>
        <begin position="362"/>
        <end position="404"/>
    </location>
</feature>
<dbReference type="CDD" id="cd00165">
    <property type="entry name" value="S4"/>
    <property type="match status" value="1"/>
</dbReference>
<dbReference type="Gene3D" id="3.30.70.580">
    <property type="entry name" value="Pseudouridine synthase I, catalytic domain, N-terminal subdomain"/>
    <property type="match status" value="1"/>
</dbReference>
<evidence type="ECO:0000256" key="7">
    <source>
        <dbReference type="SAM" id="MobiDB-lite"/>
    </source>
</evidence>
<dbReference type="InterPro" id="IPR000748">
    <property type="entry name" value="PsdUridine_synth_RsuA/RluB/E/F"/>
</dbReference>
<evidence type="ECO:0000256" key="4">
    <source>
        <dbReference type="ARBA" id="ARBA00023235"/>
    </source>
</evidence>
<dbReference type="PROSITE" id="PS01149">
    <property type="entry name" value="PSI_RSU"/>
    <property type="match status" value="1"/>
</dbReference>
<feature type="compositionally biased region" description="Basic and acidic residues" evidence="7">
    <location>
        <begin position="462"/>
        <end position="473"/>
    </location>
</feature>
<dbReference type="PROSITE" id="PS50889">
    <property type="entry name" value="S4"/>
    <property type="match status" value="1"/>
</dbReference>
<evidence type="ECO:0000259" key="8">
    <source>
        <dbReference type="SMART" id="SM00363"/>
    </source>
</evidence>
<dbReference type="Proteomes" id="UP001161406">
    <property type="component" value="Unassembled WGS sequence"/>
</dbReference>
<comment type="catalytic activity">
    <reaction evidence="1">
        <text>a uridine in RNA = a pseudouridine in RNA</text>
        <dbReference type="Rhea" id="RHEA:48348"/>
        <dbReference type="Rhea" id="RHEA-COMP:12068"/>
        <dbReference type="Rhea" id="RHEA-COMP:12069"/>
        <dbReference type="ChEBI" id="CHEBI:65314"/>
        <dbReference type="ChEBI" id="CHEBI:65315"/>
    </reaction>
</comment>
<evidence type="ECO:0000256" key="1">
    <source>
        <dbReference type="ARBA" id="ARBA00000073"/>
    </source>
</evidence>
<dbReference type="InterPro" id="IPR050343">
    <property type="entry name" value="RsuA_PseudoU_synthase"/>
</dbReference>
<keyword evidence="4 6" id="KW-0413">Isomerase</keyword>
<evidence type="ECO:0000256" key="6">
    <source>
        <dbReference type="RuleBase" id="RU003887"/>
    </source>
</evidence>
<evidence type="ECO:0000256" key="5">
    <source>
        <dbReference type="PROSITE-ProRule" id="PRU00182"/>
    </source>
</evidence>
<gene>
    <name evidence="9" type="primary">rluB</name>
    <name evidence="9" type="ORF">GCM10007913_27850</name>
</gene>
<keyword evidence="3 5" id="KW-0694">RNA-binding</keyword>
<accession>A0ABQ5UFM5</accession>
<protein>
    <recommendedName>
        <fullName evidence="6">Pseudouridine synthase</fullName>
        <ecNumber evidence="6">5.4.99.-</ecNumber>
    </recommendedName>
</protein>
<dbReference type="InterPro" id="IPR002942">
    <property type="entry name" value="S4_RNA-bd"/>
</dbReference>
<dbReference type="PANTHER" id="PTHR47683:SF3">
    <property type="entry name" value="RIBOSOMAL LARGE SUBUNIT PSEUDOURIDINE SYNTHASE B"/>
    <property type="match status" value="1"/>
</dbReference>
<dbReference type="Pfam" id="PF00849">
    <property type="entry name" value="PseudoU_synth_2"/>
    <property type="match status" value="1"/>
</dbReference>
<dbReference type="InterPro" id="IPR020103">
    <property type="entry name" value="PsdUridine_synth_cat_dom_sf"/>
</dbReference>
<feature type="compositionally biased region" description="Basic and acidic residues" evidence="7">
    <location>
        <begin position="412"/>
        <end position="429"/>
    </location>
</feature>
<dbReference type="InterPro" id="IPR036986">
    <property type="entry name" value="S4_RNA-bd_sf"/>
</dbReference>
<dbReference type="InterPro" id="IPR042092">
    <property type="entry name" value="PsdUridine_s_RsuA/RluB/E/F_cat"/>
</dbReference>
<feature type="domain" description="RNA-binding S4" evidence="8">
    <location>
        <begin position="12"/>
        <end position="71"/>
    </location>
</feature>
<dbReference type="Pfam" id="PF01479">
    <property type="entry name" value="S4"/>
    <property type="match status" value="1"/>
</dbReference>
<feature type="compositionally biased region" description="Basic and acidic residues" evidence="7">
    <location>
        <begin position="292"/>
        <end position="354"/>
    </location>
</feature>
<dbReference type="SMART" id="SM00363">
    <property type="entry name" value="S4"/>
    <property type="match status" value="1"/>
</dbReference>
<name>A0ABQ5UFM5_9HYPH</name>
<dbReference type="SUPFAM" id="SSF55174">
    <property type="entry name" value="Alpha-L RNA-binding motif"/>
    <property type="match status" value="1"/>
</dbReference>
<comment type="caution">
    <text evidence="9">The sequence shown here is derived from an EMBL/GenBank/DDBJ whole genome shotgun (WGS) entry which is preliminary data.</text>
</comment>
<dbReference type="EC" id="5.4.99.-" evidence="6"/>
<dbReference type="NCBIfam" id="TIGR00093">
    <property type="entry name" value="pseudouridine synthase"/>
    <property type="match status" value="1"/>
</dbReference>
<comment type="similarity">
    <text evidence="2 6">Belongs to the pseudouridine synthase RsuA family.</text>
</comment>
<dbReference type="EMBL" id="BSNG01000001">
    <property type="protein sequence ID" value="GLQ10853.1"/>
    <property type="molecule type" value="Genomic_DNA"/>
</dbReference>
<feature type="compositionally biased region" description="Basic and acidic residues" evidence="7">
    <location>
        <begin position="436"/>
        <end position="455"/>
    </location>
</feature>
<reference evidence="9" key="1">
    <citation type="journal article" date="2014" name="Int. J. Syst. Evol. Microbiol.">
        <title>Complete genome of a new Firmicutes species belonging to the dominant human colonic microbiota ('Ruminococcus bicirculans') reveals two chromosomes and a selective capacity to utilize plant glucans.</title>
        <authorList>
            <consortium name="NISC Comparative Sequencing Program"/>
            <person name="Wegmann U."/>
            <person name="Louis P."/>
            <person name="Goesmann A."/>
            <person name="Henrissat B."/>
            <person name="Duncan S.H."/>
            <person name="Flint H.J."/>
        </authorList>
    </citation>
    <scope>NUCLEOTIDE SEQUENCE</scope>
    <source>
        <strain evidence="9">NBRC 103855</strain>
    </source>
</reference>
<dbReference type="Gene3D" id="3.30.70.1560">
    <property type="entry name" value="Alpha-L RNA-binding motif"/>
    <property type="match status" value="1"/>
</dbReference>
<evidence type="ECO:0000256" key="3">
    <source>
        <dbReference type="ARBA" id="ARBA00022884"/>
    </source>
</evidence>
<organism evidence="9 10">
    <name type="scientific">Devosia yakushimensis</name>
    <dbReference type="NCBI Taxonomy" id="470028"/>
    <lineage>
        <taxon>Bacteria</taxon>
        <taxon>Pseudomonadati</taxon>
        <taxon>Pseudomonadota</taxon>
        <taxon>Alphaproteobacteria</taxon>
        <taxon>Hyphomicrobiales</taxon>
        <taxon>Devosiaceae</taxon>
        <taxon>Devosia</taxon>
    </lineage>
</organism>
<feature type="compositionally biased region" description="Basic and acidic residues" evidence="7">
    <location>
        <begin position="571"/>
        <end position="583"/>
    </location>
</feature>
<reference evidence="9" key="2">
    <citation type="submission" date="2023-01" db="EMBL/GenBank/DDBJ databases">
        <title>Draft genome sequence of Devosia yakushimensis strain NBRC 103855.</title>
        <authorList>
            <person name="Sun Q."/>
            <person name="Mori K."/>
        </authorList>
    </citation>
    <scope>NUCLEOTIDE SEQUENCE</scope>
    <source>
        <strain evidence="9">NBRC 103855</strain>
    </source>
</reference>
<dbReference type="InterPro" id="IPR020094">
    <property type="entry name" value="TruA/RsuA/RluB/E/F_N"/>
</dbReference>
<sequence length="619" mass="68016">MTDSPVPHDTGDRLAKVIARSGLCSRRDAEAWITAGRVSVNGKKVLTPAFNVTSRDKVMVDGAPLAARQGTRVWLYHKPAGLVVTEKDPEGRPTVFEALEEHGLPRVVSVGRLDINTEGLLLVTNDGGLKRVLELPATGWLRRYRVRAHGTVTQAALDRLKDGIEIDGIKYGAIEATLEREQGSNVWIVMALREGKNREVKNVLGALGLEVNRLIRVSYGPFQLGDIPVGAIETVKAKTLRDQLGKKLADAADVDFDSEMPEISQLTGKPTRDRLTGRGTNTVEIAQQRFRFTDHAEKTEEEIRAERPRQDRPGRFDSRKPAARRVDPRADEEMAPPRRIHFEEDGRAPEDFVAKRGGGKPAWRDPDDQSARTFGKRPERPAKPAGDKKSFGDKKPRADKKSFGDKPAFGKPRREGEDRPKRGFSERPARAGGFAERSERPKRDFGDRPPRRDDAGAPQRGFAERPRGPRPEGGRPPQDRAFTGTPRGPRRNDAAAGERPPRSFAPRTRPDSERGEGAAFTGAPKRPGRNFSEKPRSMRPDADRAPRPARAPRPGRDNLGSEAKTYGKPKTRADGKPHPKRDGAAPSRGPRPGGPKSGAPRSGAPKSGARPTGPRRPKA</sequence>
<dbReference type="InterPro" id="IPR018496">
    <property type="entry name" value="PsdUridine_synth_RsuA/RluB_CS"/>
</dbReference>
<dbReference type="InterPro" id="IPR006145">
    <property type="entry name" value="PsdUridine_synth_RsuA/RluA"/>
</dbReference>
<dbReference type="SUPFAM" id="SSF55120">
    <property type="entry name" value="Pseudouridine synthase"/>
    <property type="match status" value="1"/>
</dbReference>
<proteinExistence type="inferred from homology"/>
<keyword evidence="10" id="KW-1185">Reference proteome</keyword>
<dbReference type="Gene3D" id="3.10.290.10">
    <property type="entry name" value="RNA-binding S4 domain"/>
    <property type="match status" value="1"/>
</dbReference>
<dbReference type="PANTHER" id="PTHR47683">
    <property type="entry name" value="PSEUDOURIDINE SYNTHASE FAMILY PROTEIN-RELATED"/>
    <property type="match status" value="1"/>
</dbReference>
<evidence type="ECO:0000313" key="10">
    <source>
        <dbReference type="Proteomes" id="UP001161406"/>
    </source>
</evidence>
<dbReference type="RefSeq" id="WP_284391803.1">
    <property type="nucleotide sequence ID" value="NZ_BSNG01000001.1"/>
</dbReference>
<feature type="region of interest" description="Disordered" evidence="7">
    <location>
        <begin position="292"/>
        <end position="619"/>
    </location>
</feature>
<evidence type="ECO:0000256" key="2">
    <source>
        <dbReference type="ARBA" id="ARBA00008348"/>
    </source>
</evidence>
<feature type="compositionally biased region" description="Basic and acidic residues" evidence="7">
    <location>
        <begin position="531"/>
        <end position="546"/>
    </location>
</feature>